<organism evidence="9 10">
    <name type="scientific">Longivirga aurantiaca</name>
    <dbReference type="NCBI Taxonomy" id="1837743"/>
    <lineage>
        <taxon>Bacteria</taxon>
        <taxon>Bacillati</taxon>
        <taxon>Actinomycetota</taxon>
        <taxon>Actinomycetes</taxon>
        <taxon>Sporichthyales</taxon>
        <taxon>Sporichthyaceae</taxon>
        <taxon>Longivirga</taxon>
    </lineage>
</organism>
<keyword evidence="6" id="KW-0811">Translocation</keyword>
<evidence type="ECO:0000313" key="10">
    <source>
        <dbReference type="Proteomes" id="UP001596138"/>
    </source>
</evidence>
<dbReference type="InterPro" id="IPR003369">
    <property type="entry name" value="TatA/B/E"/>
</dbReference>
<evidence type="ECO:0000256" key="4">
    <source>
        <dbReference type="ARBA" id="ARBA00022927"/>
    </source>
</evidence>
<evidence type="ECO:0000313" key="9">
    <source>
        <dbReference type="EMBL" id="MFC6237451.1"/>
    </source>
</evidence>
<name>A0ABW1SYV7_9ACTN</name>
<reference evidence="10" key="1">
    <citation type="journal article" date="2019" name="Int. J. Syst. Evol. Microbiol.">
        <title>The Global Catalogue of Microorganisms (GCM) 10K type strain sequencing project: providing services to taxonomists for standard genome sequencing and annotation.</title>
        <authorList>
            <consortium name="The Broad Institute Genomics Platform"/>
            <consortium name="The Broad Institute Genome Sequencing Center for Infectious Disease"/>
            <person name="Wu L."/>
            <person name="Ma J."/>
        </authorList>
    </citation>
    <scope>NUCLEOTIDE SEQUENCE [LARGE SCALE GENOMIC DNA]</scope>
    <source>
        <strain evidence="10">CGMCC 4.7317</strain>
    </source>
</reference>
<comment type="caution">
    <text evidence="9">The sequence shown here is derived from an EMBL/GenBank/DDBJ whole genome shotgun (WGS) entry which is preliminary data.</text>
</comment>
<gene>
    <name evidence="9" type="ORF">ACFQGU_06150</name>
</gene>
<feature type="compositionally biased region" description="Low complexity" evidence="8">
    <location>
        <begin position="94"/>
        <end position="122"/>
    </location>
</feature>
<keyword evidence="7" id="KW-0472">Membrane</keyword>
<evidence type="ECO:0008006" key="11">
    <source>
        <dbReference type="Google" id="ProtNLM"/>
    </source>
</evidence>
<evidence type="ECO:0000256" key="8">
    <source>
        <dbReference type="SAM" id="MobiDB-lite"/>
    </source>
</evidence>
<dbReference type="Pfam" id="PF02416">
    <property type="entry name" value="TatA_B_E"/>
    <property type="match status" value="1"/>
</dbReference>
<dbReference type="Proteomes" id="UP001596138">
    <property type="component" value="Unassembled WGS sequence"/>
</dbReference>
<dbReference type="Gene3D" id="1.20.5.3310">
    <property type="match status" value="1"/>
</dbReference>
<sequence length="122" mass="12691">MFFDIGTGEFLFIALVAVLILGPDKLPKAIASMVQWARVLRTQAMNARREIVAAADLDPTITDDLKQSVKDLADLHPRRLAASILSDPEPEPSGPAGPAAPARGATGSSTAAPAAAFDPDAT</sequence>
<proteinExistence type="predicted"/>
<evidence type="ECO:0000256" key="5">
    <source>
        <dbReference type="ARBA" id="ARBA00022989"/>
    </source>
</evidence>
<accession>A0ABW1SYV7</accession>
<dbReference type="EMBL" id="JBHSTI010000008">
    <property type="protein sequence ID" value="MFC6237451.1"/>
    <property type="molecule type" value="Genomic_DNA"/>
</dbReference>
<evidence type="ECO:0000256" key="1">
    <source>
        <dbReference type="ARBA" id="ARBA00004167"/>
    </source>
</evidence>
<keyword evidence="5" id="KW-1133">Transmembrane helix</keyword>
<dbReference type="RefSeq" id="WP_386764759.1">
    <property type="nucleotide sequence ID" value="NZ_JBHSTI010000008.1"/>
</dbReference>
<protein>
    <recommendedName>
        <fullName evidence="11">Sec-independent protein translocase protein TatB</fullName>
    </recommendedName>
</protein>
<keyword evidence="3" id="KW-0812">Transmembrane</keyword>
<keyword evidence="2" id="KW-0813">Transport</keyword>
<keyword evidence="10" id="KW-1185">Reference proteome</keyword>
<keyword evidence="4" id="KW-0653">Protein transport</keyword>
<evidence type="ECO:0000256" key="7">
    <source>
        <dbReference type="ARBA" id="ARBA00023136"/>
    </source>
</evidence>
<evidence type="ECO:0000256" key="3">
    <source>
        <dbReference type="ARBA" id="ARBA00022692"/>
    </source>
</evidence>
<dbReference type="PRINTS" id="PR01506">
    <property type="entry name" value="TATBPROTEIN"/>
</dbReference>
<evidence type="ECO:0000256" key="2">
    <source>
        <dbReference type="ARBA" id="ARBA00022448"/>
    </source>
</evidence>
<comment type="subcellular location">
    <subcellularLocation>
        <location evidence="1">Membrane</location>
        <topology evidence="1">Single-pass membrane protein</topology>
    </subcellularLocation>
</comment>
<feature type="region of interest" description="Disordered" evidence="8">
    <location>
        <begin position="81"/>
        <end position="122"/>
    </location>
</feature>
<evidence type="ECO:0000256" key="6">
    <source>
        <dbReference type="ARBA" id="ARBA00023010"/>
    </source>
</evidence>